<feature type="region of interest" description="Disordered" evidence="6">
    <location>
        <begin position="1"/>
        <end position="39"/>
    </location>
</feature>
<keyword evidence="9" id="KW-1185">Reference proteome</keyword>
<protein>
    <recommendedName>
        <fullName evidence="7">EF-hand domain-containing protein</fullName>
    </recommendedName>
</protein>
<dbReference type="InterPro" id="IPR011992">
    <property type="entry name" value="EF-hand-dom_pair"/>
</dbReference>
<accession>A0ABD2NLU4</accession>
<dbReference type="PROSITE" id="PS50222">
    <property type="entry name" value="EF_HAND_2"/>
    <property type="match status" value="2"/>
</dbReference>
<dbReference type="InterPro" id="IPR018247">
    <property type="entry name" value="EF_Hand_1_Ca_BS"/>
</dbReference>
<dbReference type="InterPro" id="IPR002048">
    <property type="entry name" value="EF_hand_dom"/>
</dbReference>
<comment type="subcellular location">
    <subcellularLocation>
        <location evidence="1">Cytoplasm</location>
    </subcellularLocation>
</comment>
<keyword evidence="3" id="KW-0479">Metal-binding</keyword>
<evidence type="ECO:0000256" key="4">
    <source>
        <dbReference type="ARBA" id="ARBA00022737"/>
    </source>
</evidence>
<dbReference type="Proteomes" id="UP001516400">
    <property type="component" value="Unassembled WGS sequence"/>
</dbReference>
<dbReference type="AlphaFoldDB" id="A0ABD2NLU4"/>
<evidence type="ECO:0000313" key="8">
    <source>
        <dbReference type="EMBL" id="KAL3279407.1"/>
    </source>
</evidence>
<organism evidence="8 9">
    <name type="scientific">Cryptolaemus montrouzieri</name>
    <dbReference type="NCBI Taxonomy" id="559131"/>
    <lineage>
        <taxon>Eukaryota</taxon>
        <taxon>Metazoa</taxon>
        <taxon>Ecdysozoa</taxon>
        <taxon>Arthropoda</taxon>
        <taxon>Hexapoda</taxon>
        <taxon>Insecta</taxon>
        <taxon>Pterygota</taxon>
        <taxon>Neoptera</taxon>
        <taxon>Endopterygota</taxon>
        <taxon>Coleoptera</taxon>
        <taxon>Polyphaga</taxon>
        <taxon>Cucujiformia</taxon>
        <taxon>Coccinelloidea</taxon>
        <taxon>Coccinellidae</taxon>
        <taxon>Scymninae</taxon>
        <taxon>Scymnini</taxon>
        <taxon>Cryptolaemus</taxon>
    </lineage>
</organism>
<keyword evidence="2" id="KW-0963">Cytoplasm</keyword>
<reference evidence="8 9" key="1">
    <citation type="journal article" date="2021" name="BMC Biol.">
        <title>Horizontally acquired antibacterial genes associated with adaptive radiation of ladybird beetles.</title>
        <authorList>
            <person name="Li H.S."/>
            <person name="Tang X.F."/>
            <person name="Huang Y.H."/>
            <person name="Xu Z.Y."/>
            <person name="Chen M.L."/>
            <person name="Du X.Y."/>
            <person name="Qiu B.Y."/>
            <person name="Chen P.T."/>
            <person name="Zhang W."/>
            <person name="Slipinski A."/>
            <person name="Escalona H.E."/>
            <person name="Waterhouse R.M."/>
            <person name="Zwick A."/>
            <person name="Pang H."/>
        </authorList>
    </citation>
    <scope>NUCLEOTIDE SEQUENCE [LARGE SCALE GENOMIC DNA]</scope>
    <source>
        <strain evidence="8">SYSU2018</strain>
    </source>
</reference>
<name>A0ABD2NLU4_9CUCU</name>
<evidence type="ECO:0000256" key="6">
    <source>
        <dbReference type="SAM" id="MobiDB-lite"/>
    </source>
</evidence>
<evidence type="ECO:0000256" key="5">
    <source>
        <dbReference type="ARBA" id="ARBA00022837"/>
    </source>
</evidence>
<gene>
    <name evidence="8" type="ORF">HHI36_016918</name>
</gene>
<evidence type="ECO:0000256" key="3">
    <source>
        <dbReference type="ARBA" id="ARBA00022723"/>
    </source>
</evidence>
<dbReference type="EMBL" id="JABFTP020000124">
    <property type="protein sequence ID" value="KAL3279407.1"/>
    <property type="molecule type" value="Genomic_DNA"/>
</dbReference>
<feature type="domain" description="EF-hand" evidence="7">
    <location>
        <begin position="60"/>
        <end position="95"/>
    </location>
</feature>
<dbReference type="PANTHER" id="PTHR46212:SF3">
    <property type="entry name" value="GH27120P"/>
    <property type="match status" value="1"/>
</dbReference>
<evidence type="ECO:0000259" key="7">
    <source>
        <dbReference type="PROSITE" id="PS50222"/>
    </source>
</evidence>
<dbReference type="InterPro" id="IPR051426">
    <property type="entry name" value="Peflin/Sorcin_CaBP"/>
</dbReference>
<keyword evidence="4" id="KW-0677">Repeat</keyword>
<proteinExistence type="predicted"/>
<evidence type="ECO:0000256" key="1">
    <source>
        <dbReference type="ARBA" id="ARBA00004496"/>
    </source>
</evidence>
<keyword evidence="5" id="KW-0106">Calcium</keyword>
<evidence type="ECO:0000256" key="2">
    <source>
        <dbReference type="ARBA" id="ARBA00022490"/>
    </source>
</evidence>
<evidence type="ECO:0000313" key="9">
    <source>
        <dbReference type="Proteomes" id="UP001516400"/>
    </source>
</evidence>
<feature type="compositionally biased region" description="Polar residues" evidence="6">
    <location>
        <begin position="8"/>
        <end position="17"/>
    </location>
</feature>
<dbReference type="SUPFAM" id="SSF47473">
    <property type="entry name" value="EF-hand"/>
    <property type="match status" value="1"/>
</dbReference>
<dbReference type="GO" id="GO:0005737">
    <property type="term" value="C:cytoplasm"/>
    <property type="evidence" value="ECO:0007669"/>
    <property type="project" value="UniProtKB-SubCell"/>
</dbReference>
<dbReference type="PANTHER" id="PTHR46212">
    <property type="entry name" value="PEFLIN"/>
    <property type="match status" value="1"/>
</dbReference>
<sequence length="227" mass="26605">MSDPDLLSQKTLSTTQDDALAMDDISSGDESPSIGKRTYGEIKREPDMSYALAAASRPYVAPHEIQKWFHSMAEKEDGKMTAKELQQAFEIFQGRYFSDSSCKFVVRLFDLDQNGGLDIREFELLYYYIKQWVTAFNAYDKDHTGALDEKELNFALKHMDIHFSPEFIRYLIKRQNPNATKMTLDQYIVTCIQIQRYTDEFKQRDTEYTGHINVRYEDFLEMIMRCV</sequence>
<feature type="domain" description="EF-hand" evidence="7">
    <location>
        <begin position="127"/>
        <end position="162"/>
    </location>
</feature>
<dbReference type="Gene3D" id="1.10.238.10">
    <property type="entry name" value="EF-hand"/>
    <property type="match status" value="1"/>
</dbReference>
<comment type="caution">
    <text evidence="8">The sequence shown here is derived from an EMBL/GenBank/DDBJ whole genome shotgun (WGS) entry which is preliminary data.</text>
</comment>
<dbReference type="GO" id="GO:0048306">
    <property type="term" value="F:calcium-dependent protein binding"/>
    <property type="evidence" value="ECO:0007669"/>
    <property type="project" value="UniProtKB-ARBA"/>
</dbReference>
<dbReference type="PROSITE" id="PS00018">
    <property type="entry name" value="EF_HAND_1"/>
    <property type="match status" value="1"/>
</dbReference>
<dbReference type="GO" id="GO:0005509">
    <property type="term" value="F:calcium ion binding"/>
    <property type="evidence" value="ECO:0007669"/>
    <property type="project" value="UniProtKB-ARBA"/>
</dbReference>